<sequence length="400" mass="43113">MARTGFAAIPSHPILLPICFHTSHASTHASMAEWTTVLMPAVPATNPGCPSRILPTATLACGVDGVGRRIMHACLALARSLRLSDVDDWYRWCWLGRGRVRASVTDAHCRRGRDGFKDGRDAGAEGGADAHGDGAARRDWGVPCRNIVSSPPSCSRRLAVSAVLRLHLRLLRVVPAAACVPYPAFFVRDPASSRSHVDGAAWTPWASKAAAVFACAALLEARPIRGHGDSSAPSIRSGLRCRTGMDKASRLATSSPLAPLLPHIPMNADFRYRPRDHARCEGETTVTAAIHPPAHPLLRQPFRPHPRHMPSTPPSTGAADTCYDASPSNRQQRTTQTSGLGLIKDGRVQPRKRREMPMGIGCGTLSSVSWPHNLSAPPRVLVLAFPLPLGEYLGRGWVFV</sequence>
<name>A0ABQ0LN86_MYCCL</name>
<proteinExistence type="predicted"/>
<reference evidence="2" key="1">
    <citation type="submission" date="2014-09" db="EMBL/GenBank/DDBJ databases">
        <title>Genome sequence of the luminous mushroom Mycena chlorophos for searching fungal bioluminescence genes.</title>
        <authorList>
            <person name="Tanaka Y."/>
            <person name="Kasuga D."/>
            <person name="Oba Y."/>
            <person name="Hase S."/>
            <person name="Sato K."/>
            <person name="Oba Y."/>
            <person name="Sakakibara Y."/>
        </authorList>
    </citation>
    <scope>NUCLEOTIDE SEQUENCE</scope>
</reference>
<evidence type="ECO:0000256" key="1">
    <source>
        <dbReference type="SAM" id="MobiDB-lite"/>
    </source>
</evidence>
<dbReference type="EMBL" id="DF847788">
    <property type="protein sequence ID" value="GAT52568.1"/>
    <property type="molecule type" value="Genomic_DNA"/>
</dbReference>
<feature type="region of interest" description="Disordered" evidence="1">
    <location>
        <begin position="326"/>
        <end position="352"/>
    </location>
</feature>
<dbReference type="Proteomes" id="UP000815677">
    <property type="component" value="Unassembled WGS sequence"/>
</dbReference>
<evidence type="ECO:0000313" key="2">
    <source>
        <dbReference type="EMBL" id="GAT52568.1"/>
    </source>
</evidence>
<feature type="compositionally biased region" description="Polar residues" evidence="1">
    <location>
        <begin position="326"/>
        <end position="339"/>
    </location>
</feature>
<organism evidence="2 3">
    <name type="scientific">Mycena chlorophos</name>
    <name type="common">Agaric fungus</name>
    <name type="synonym">Agaricus chlorophos</name>
    <dbReference type="NCBI Taxonomy" id="658473"/>
    <lineage>
        <taxon>Eukaryota</taxon>
        <taxon>Fungi</taxon>
        <taxon>Dikarya</taxon>
        <taxon>Basidiomycota</taxon>
        <taxon>Agaricomycotina</taxon>
        <taxon>Agaricomycetes</taxon>
        <taxon>Agaricomycetidae</taxon>
        <taxon>Agaricales</taxon>
        <taxon>Marasmiineae</taxon>
        <taxon>Mycenaceae</taxon>
        <taxon>Mycena</taxon>
    </lineage>
</organism>
<keyword evidence="3" id="KW-1185">Reference proteome</keyword>
<evidence type="ECO:0000313" key="3">
    <source>
        <dbReference type="Proteomes" id="UP000815677"/>
    </source>
</evidence>
<protein>
    <submittedName>
        <fullName evidence="2">Uncharacterized protein</fullName>
    </submittedName>
</protein>
<accession>A0ABQ0LN86</accession>
<gene>
    <name evidence="2" type="ORF">MCHLO_09609</name>
</gene>